<organism evidence="1 2">
    <name type="scientific">Algoriphagus aquimarinus</name>
    <dbReference type="NCBI Taxonomy" id="237018"/>
    <lineage>
        <taxon>Bacteria</taxon>
        <taxon>Pseudomonadati</taxon>
        <taxon>Bacteroidota</taxon>
        <taxon>Cytophagia</taxon>
        <taxon>Cytophagales</taxon>
        <taxon>Cyclobacteriaceae</taxon>
        <taxon>Algoriphagus</taxon>
    </lineage>
</organism>
<sequence length="436" mass="49686">MMFDESLHSISDSILGSSKFKKFKGTGELVKGEMTETISFELLCFSTGALICFSTVKFFFGQFEWAYFTGKLEDGHSCTGQIANDFQSTNNDVMAFCNSLTIGEKNSVQKVSSKLSGVYFPFLIDFEYKGMKIQIKPTKHSKSTARRTQILMGAILEGNEVVIEGNDIVLDVVNDFLRKLCILMRPLSCSQVSYRAITVNDSHLVYLDKYISGEFFGGDYKMLERKSDYLQYFEQGLQKLDTLSEFDLESINDIGNTLAISASTGLLELKLTSLIVSLERLGSEIAKEQANDKNAWKVLNGEMKSLKLSLKKNFSEYLLKNPTAFNESQKSSLLQSIQKITAWDEIFKRKINNHFLRNNWDVSLDLTELKTIRDQLMHSGKLPNEISPEYAYDLSKKLELYLFIHVLDILEIEALVHTNWRGWLKFNHKSKYKLGG</sequence>
<comment type="caution">
    <text evidence="1">The sequence shown here is derived from an EMBL/GenBank/DDBJ whole genome shotgun (WGS) entry which is preliminary data.</text>
</comment>
<accession>A0A5C7AEP4</accession>
<gene>
    <name evidence="1" type="ORF">ESV85_16675</name>
</gene>
<evidence type="ECO:0008006" key="3">
    <source>
        <dbReference type="Google" id="ProtNLM"/>
    </source>
</evidence>
<evidence type="ECO:0000313" key="2">
    <source>
        <dbReference type="Proteomes" id="UP000321935"/>
    </source>
</evidence>
<evidence type="ECO:0000313" key="1">
    <source>
        <dbReference type="EMBL" id="TXE06414.1"/>
    </source>
</evidence>
<protein>
    <recommendedName>
        <fullName evidence="3">ApeA N-terminal domain-containing protein</fullName>
    </recommendedName>
</protein>
<dbReference type="AlphaFoldDB" id="A0A5C7AEP4"/>
<dbReference type="RefSeq" id="WP_146919590.1">
    <property type="nucleotide sequence ID" value="NZ_VORW01000015.1"/>
</dbReference>
<reference evidence="1 2" key="1">
    <citation type="submission" date="2019-08" db="EMBL/GenBank/DDBJ databases">
        <title>Genomes sequence of Algoriphagus aquimarinus ACAM450.</title>
        <authorList>
            <person name="Bowman J.P."/>
        </authorList>
    </citation>
    <scope>NUCLEOTIDE SEQUENCE [LARGE SCALE GENOMIC DNA]</scope>
    <source>
        <strain evidence="1 2">ACAM 450</strain>
    </source>
</reference>
<dbReference type="Proteomes" id="UP000321935">
    <property type="component" value="Unassembled WGS sequence"/>
</dbReference>
<name>A0A5C7AEP4_9BACT</name>
<proteinExistence type="predicted"/>
<dbReference type="EMBL" id="VORW01000015">
    <property type="protein sequence ID" value="TXE06414.1"/>
    <property type="molecule type" value="Genomic_DNA"/>
</dbReference>